<proteinExistence type="predicted"/>
<organism evidence="2">
    <name type="scientific">Attheya septentrionalis</name>
    <dbReference type="NCBI Taxonomy" id="420275"/>
    <lineage>
        <taxon>Eukaryota</taxon>
        <taxon>Sar</taxon>
        <taxon>Stramenopiles</taxon>
        <taxon>Ochrophyta</taxon>
        <taxon>Bacillariophyta</taxon>
        <taxon>Coscinodiscophyceae</taxon>
        <taxon>Chaetocerotophycidae</taxon>
        <taxon>Chaetocerotales</taxon>
        <taxon>Attheyaceae</taxon>
        <taxon>Attheya</taxon>
    </lineage>
</organism>
<sequence>MTTTRQYVRYTNMLYYYTVMCLLLCLRARTAGAKEILIDNWVLSVTFDEQEATVGDTVRFEWSGYHDVYEFESPSAAMACDFSNALEIGISSPATYIFRENDIGKDLWFGCWVPSHCELGMVIKFTVLDIPETDNPTQSPTTPNSSGIHRRITMDSLVVMSSTAIMAIIASCFLF</sequence>
<gene>
    <name evidence="2" type="ORF">ASEP1449_LOCUS8216</name>
</gene>
<keyword evidence="1" id="KW-0812">Transmembrane</keyword>
<evidence type="ECO:0008006" key="3">
    <source>
        <dbReference type="Google" id="ProtNLM"/>
    </source>
</evidence>
<keyword evidence="1" id="KW-0472">Membrane</keyword>
<keyword evidence="1" id="KW-1133">Transmembrane helix</keyword>
<dbReference type="SUPFAM" id="SSF49503">
    <property type="entry name" value="Cupredoxins"/>
    <property type="match status" value="1"/>
</dbReference>
<name>A0A7S2UDM9_9STRA</name>
<evidence type="ECO:0000313" key="2">
    <source>
        <dbReference type="EMBL" id="CAD9816384.1"/>
    </source>
</evidence>
<evidence type="ECO:0000256" key="1">
    <source>
        <dbReference type="SAM" id="Phobius"/>
    </source>
</evidence>
<feature type="transmembrane region" description="Helical" evidence="1">
    <location>
        <begin position="156"/>
        <end position="174"/>
    </location>
</feature>
<reference evidence="2" key="1">
    <citation type="submission" date="2021-01" db="EMBL/GenBank/DDBJ databases">
        <authorList>
            <person name="Corre E."/>
            <person name="Pelletier E."/>
            <person name="Niang G."/>
            <person name="Scheremetjew M."/>
            <person name="Finn R."/>
            <person name="Kale V."/>
            <person name="Holt S."/>
            <person name="Cochrane G."/>
            <person name="Meng A."/>
            <person name="Brown T."/>
            <person name="Cohen L."/>
        </authorList>
    </citation>
    <scope>NUCLEOTIDE SEQUENCE</scope>
    <source>
        <strain evidence="2">CCMP2084</strain>
    </source>
</reference>
<dbReference type="Gene3D" id="2.60.40.420">
    <property type="entry name" value="Cupredoxins - blue copper proteins"/>
    <property type="match status" value="1"/>
</dbReference>
<accession>A0A7S2UDM9</accession>
<protein>
    <recommendedName>
        <fullName evidence="3">Phytocyanin domain-containing protein</fullName>
    </recommendedName>
</protein>
<dbReference type="AlphaFoldDB" id="A0A7S2UDM9"/>
<dbReference type="EMBL" id="HBHQ01012364">
    <property type="protein sequence ID" value="CAD9816384.1"/>
    <property type="molecule type" value="Transcribed_RNA"/>
</dbReference>
<dbReference type="InterPro" id="IPR008972">
    <property type="entry name" value="Cupredoxin"/>
</dbReference>